<evidence type="ECO:0000256" key="6">
    <source>
        <dbReference type="ARBA" id="ARBA00023139"/>
    </source>
</evidence>
<reference evidence="9" key="1">
    <citation type="submission" date="2022-08" db="EMBL/GenBank/DDBJ databases">
        <title>Reclassification of Massilia species as members of the genera Telluria, Duganella, Pseudoduganella, Mokoshia gen. nov. and Zemynaea gen. nov. using orthogonal and non-orthogonal genome-based approaches.</title>
        <authorList>
            <person name="Bowman J.P."/>
        </authorList>
    </citation>
    <scope>NUCLEOTIDE SEQUENCE</scope>
    <source>
        <strain evidence="9">LMG 11547</strain>
    </source>
</reference>
<dbReference type="PANTHER" id="PTHR43649:SF33">
    <property type="entry name" value="POLYGALACTURONAN_RHAMNOGALACTURONAN-BINDING PROTEIN YTCQ"/>
    <property type="match status" value="1"/>
</dbReference>
<dbReference type="EMBL" id="JANUHC010000003">
    <property type="protein sequence ID" value="MCS0629531.1"/>
    <property type="molecule type" value="Genomic_DNA"/>
</dbReference>
<dbReference type="RefSeq" id="WP_259448669.1">
    <property type="nucleotide sequence ID" value="NZ_CP119520.1"/>
</dbReference>
<dbReference type="Proteomes" id="UP001165263">
    <property type="component" value="Unassembled WGS sequence"/>
</dbReference>
<accession>A0ABT2BWL8</accession>
<evidence type="ECO:0000256" key="8">
    <source>
        <dbReference type="SAM" id="SignalP"/>
    </source>
</evidence>
<name>A0ABT2BWL8_9BURK</name>
<evidence type="ECO:0000256" key="1">
    <source>
        <dbReference type="ARBA" id="ARBA00004418"/>
    </source>
</evidence>
<organism evidence="9 10">
    <name type="scientific">Telluria mixta</name>
    <dbReference type="NCBI Taxonomy" id="34071"/>
    <lineage>
        <taxon>Bacteria</taxon>
        <taxon>Pseudomonadati</taxon>
        <taxon>Pseudomonadota</taxon>
        <taxon>Betaproteobacteria</taxon>
        <taxon>Burkholderiales</taxon>
        <taxon>Oxalobacteraceae</taxon>
        <taxon>Telluria group</taxon>
        <taxon>Telluria</taxon>
    </lineage>
</organism>
<keyword evidence="3" id="KW-1003">Cell membrane</keyword>
<evidence type="ECO:0000256" key="4">
    <source>
        <dbReference type="ARBA" id="ARBA00022729"/>
    </source>
</evidence>
<evidence type="ECO:0000313" key="10">
    <source>
        <dbReference type="Proteomes" id="UP001165263"/>
    </source>
</evidence>
<comment type="caution">
    <text evidence="9">The sequence shown here is derived from an EMBL/GenBank/DDBJ whole genome shotgun (WGS) entry which is preliminary data.</text>
</comment>
<comment type="similarity">
    <text evidence="2">Belongs to the bacterial solute-binding protein 1 family.</text>
</comment>
<comment type="subcellular location">
    <subcellularLocation>
        <location evidence="1">Periplasm</location>
    </subcellularLocation>
</comment>
<feature type="chain" id="PRO_5045720807" evidence="8">
    <location>
        <begin position="20"/>
        <end position="537"/>
    </location>
</feature>
<evidence type="ECO:0000256" key="2">
    <source>
        <dbReference type="ARBA" id="ARBA00008520"/>
    </source>
</evidence>
<keyword evidence="10" id="KW-1185">Reference proteome</keyword>
<dbReference type="Gene3D" id="3.40.190.10">
    <property type="entry name" value="Periplasmic binding protein-like II"/>
    <property type="match status" value="2"/>
</dbReference>
<gene>
    <name evidence="9" type="ORF">NX786_09310</name>
</gene>
<evidence type="ECO:0000313" key="9">
    <source>
        <dbReference type="EMBL" id="MCS0629531.1"/>
    </source>
</evidence>
<evidence type="ECO:0000256" key="7">
    <source>
        <dbReference type="ARBA" id="ARBA00023288"/>
    </source>
</evidence>
<dbReference type="InterPro" id="IPR050490">
    <property type="entry name" value="Bact_solute-bd_prot1"/>
</dbReference>
<evidence type="ECO:0000256" key="5">
    <source>
        <dbReference type="ARBA" id="ARBA00023136"/>
    </source>
</evidence>
<sequence length="537" mass="60005">MKHAALLALMLVTLTDSVAAPEPITLPIVKQPLHLTWFANFNGKAAVSLKSYGEQSAYHVLAERTGITVDFQHPPLGAERERFNLLLVSGNYPDVIEADWFGYPGGSSKALKDRVVIPLNDLIRRYAPNLQALLDKHPDVYRQISTDDGTIYAFPMLRIDPQVRSVWGPQVRQDWLDKLGLRQPSTIAGWYRVLKAFKTRDPNGNGIADEIPFSALTIPGEKTVPGLPPPLWVFLGGFGLAPEFYRCGTKVCYSPAQPAYRDFLATMRQWYREGLLDPDYLAQTERQFDAKMTNGLVGAYAGYNGSGLARFTAMNRGRFPGFKLVATRYPQGPGGKRYVTWPEAGQEYMGVGAAITPNNRHVVETVKFLDYGYSEAGGLTLSFGREGVSYTMVNGEPRYTDVVMKNPKLSVAEAIFTHARPQQGPLVQDVRYLRQFYSMPEQLDAVRTWSDASTELLLPPLEVASGDARKFNAIMSDMKIYVAEMTTRFITGREPLEHFDAYRRKLDQAGLPFVVEAMQRALDRYDSKAVEPGVARP</sequence>
<keyword evidence="5" id="KW-0472">Membrane</keyword>
<proteinExistence type="inferred from homology"/>
<keyword evidence="6" id="KW-0564">Palmitate</keyword>
<evidence type="ECO:0000256" key="3">
    <source>
        <dbReference type="ARBA" id="ARBA00022475"/>
    </source>
</evidence>
<protein>
    <submittedName>
        <fullName evidence="9">Extracellular solute-binding protein</fullName>
    </submittedName>
</protein>
<dbReference type="InterPro" id="IPR006059">
    <property type="entry name" value="SBP"/>
</dbReference>
<keyword evidence="7" id="KW-0449">Lipoprotein</keyword>
<dbReference type="Pfam" id="PF01547">
    <property type="entry name" value="SBP_bac_1"/>
    <property type="match status" value="1"/>
</dbReference>
<dbReference type="PANTHER" id="PTHR43649">
    <property type="entry name" value="ARABINOSE-BINDING PROTEIN-RELATED"/>
    <property type="match status" value="1"/>
</dbReference>
<feature type="signal peptide" evidence="8">
    <location>
        <begin position="1"/>
        <end position="19"/>
    </location>
</feature>
<dbReference type="SUPFAM" id="SSF53850">
    <property type="entry name" value="Periplasmic binding protein-like II"/>
    <property type="match status" value="1"/>
</dbReference>
<keyword evidence="4 8" id="KW-0732">Signal</keyword>